<accession>A0A0F9BFH0</accession>
<reference evidence="2" key="1">
    <citation type="journal article" date="2015" name="Nature">
        <title>Complex archaea that bridge the gap between prokaryotes and eukaryotes.</title>
        <authorList>
            <person name="Spang A."/>
            <person name="Saw J.H."/>
            <person name="Jorgensen S.L."/>
            <person name="Zaremba-Niedzwiedzka K."/>
            <person name="Martijn J."/>
            <person name="Lind A.E."/>
            <person name="van Eijk R."/>
            <person name="Schleper C."/>
            <person name="Guy L."/>
            <person name="Ettema T.J."/>
        </authorList>
    </citation>
    <scope>NUCLEOTIDE SEQUENCE</scope>
</reference>
<name>A0A0F9BFH0_9ZZZZ</name>
<comment type="caution">
    <text evidence="2">The sequence shown here is derived from an EMBL/GenBank/DDBJ whole genome shotgun (WGS) entry which is preliminary data.</text>
</comment>
<proteinExistence type="predicted"/>
<dbReference type="Pfam" id="PF00821">
    <property type="entry name" value="PEPCK_GTP"/>
    <property type="match status" value="1"/>
</dbReference>
<gene>
    <name evidence="2" type="ORF">LCGC14_2454890</name>
</gene>
<evidence type="ECO:0000259" key="1">
    <source>
        <dbReference type="Pfam" id="PF00821"/>
    </source>
</evidence>
<dbReference type="AlphaFoldDB" id="A0A0F9BFH0"/>
<dbReference type="Gene3D" id="3.90.228.20">
    <property type="match status" value="1"/>
</dbReference>
<dbReference type="GO" id="GO:0017076">
    <property type="term" value="F:purine nucleotide binding"/>
    <property type="evidence" value="ECO:0007669"/>
    <property type="project" value="InterPro"/>
</dbReference>
<dbReference type="EMBL" id="LAZR01038077">
    <property type="protein sequence ID" value="KKL20495.1"/>
    <property type="molecule type" value="Genomic_DNA"/>
</dbReference>
<feature type="domain" description="Phosphoenolpyruvate carboxykinase C-terminal P-loop" evidence="1">
    <location>
        <begin position="3"/>
        <end position="59"/>
    </location>
</feature>
<dbReference type="GO" id="GO:0004611">
    <property type="term" value="F:phosphoenolpyruvate carboxykinase activity"/>
    <property type="evidence" value="ECO:0007669"/>
    <property type="project" value="InterPro"/>
</dbReference>
<dbReference type="InterPro" id="IPR035077">
    <property type="entry name" value="PEP_carboxykinase_GTP_C"/>
</dbReference>
<sequence>MMALDLDGLDVPADVMQELLKVDVEAWRAELPDMEAHFEQFGDRAPAGMKAQVEELRKRLG</sequence>
<dbReference type="InterPro" id="IPR013035">
    <property type="entry name" value="PEP_carboxykinase_C"/>
</dbReference>
<protein>
    <recommendedName>
        <fullName evidence="1">Phosphoenolpyruvate carboxykinase C-terminal P-loop domain-containing protein</fullName>
    </recommendedName>
</protein>
<dbReference type="GO" id="GO:0006094">
    <property type="term" value="P:gluconeogenesis"/>
    <property type="evidence" value="ECO:0007669"/>
    <property type="project" value="InterPro"/>
</dbReference>
<organism evidence="2">
    <name type="scientific">marine sediment metagenome</name>
    <dbReference type="NCBI Taxonomy" id="412755"/>
    <lineage>
        <taxon>unclassified sequences</taxon>
        <taxon>metagenomes</taxon>
        <taxon>ecological metagenomes</taxon>
    </lineage>
</organism>
<evidence type="ECO:0000313" key="2">
    <source>
        <dbReference type="EMBL" id="KKL20495.1"/>
    </source>
</evidence>